<keyword evidence="2 7" id="KW-0699">rRNA-binding</keyword>
<keyword evidence="5 7" id="KW-0687">Ribonucleoprotein</keyword>
<dbReference type="Pfam" id="PF00189">
    <property type="entry name" value="Ribosomal_S3_C"/>
    <property type="match status" value="1"/>
</dbReference>
<sequence length="230" mass="26763">MGQKIHPIGFRLGVTKTHQSQWFASSLIYSHLIVEDYFIRNTLLKQFTNGSISKIEIQRKFDDQIQLTLYSAKPSIILTYYNNDLKNLSTSLTTKVQKNRKLYFQRIFQHNLGLKNLYSLHPKITIQVFELPNPDANANFIADSLVEELQKRVAFRRAMKKTLRRAQRAKVRGIKIQISGRLNGAEIARSEWAREGQIPLQTLRAEIDYCYRTAETIYGILGVKVWVFKK</sequence>
<dbReference type="InterPro" id="IPR057258">
    <property type="entry name" value="Ribosomal_uS3"/>
</dbReference>
<dbReference type="SUPFAM" id="SSF54814">
    <property type="entry name" value="Prokaryotic type KH domain (KH-domain type II)"/>
    <property type="match status" value="1"/>
</dbReference>
<evidence type="ECO:0000256" key="2">
    <source>
        <dbReference type="ARBA" id="ARBA00022730"/>
    </source>
</evidence>
<reference evidence="11" key="1">
    <citation type="submission" date="2017-03" db="EMBL/GenBank/DDBJ databases">
        <title>Phylogenetic position of the coral symbiont Ostreobium (Ulvophyceae) inferred from chloroplast genome data.</title>
        <authorList>
            <person name="Verbruggen H."/>
            <person name="Marcelino V.R."/>
            <person name="Guiry M.D."/>
            <person name="Cremen M.C."/>
            <person name="Jackson C.J."/>
        </authorList>
    </citation>
    <scope>NUCLEOTIDE SEQUENCE</scope>
    <source>
        <strain evidence="11">SN155</strain>
    </source>
</reference>
<proteinExistence type="inferred from homology"/>
<dbReference type="InterPro" id="IPR001351">
    <property type="entry name" value="Ribosomal_uS3_C"/>
</dbReference>
<evidence type="ECO:0000256" key="6">
    <source>
        <dbReference type="ARBA" id="ARBA00035154"/>
    </source>
</evidence>
<protein>
    <recommendedName>
        <fullName evidence="6 7">Small ribosomal subunit protein uS3c</fullName>
    </recommendedName>
</protein>
<keyword evidence="9 11" id="KW-0934">Plastid</keyword>
<dbReference type="Gene3D" id="3.30.300.20">
    <property type="match status" value="1"/>
</dbReference>
<evidence type="ECO:0000259" key="10">
    <source>
        <dbReference type="PROSITE" id="PS50823"/>
    </source>
</evidence>
<name>A0A1X9ZI35_9CHLO</name>
<dbReference type="Gene3D" id="3.30.1140.32">
    <property type="entry name" value="Ribosomal protein S3, C-terminal domain"/>
    <property type="match status" value="1"/>
</dbReference>
<dbReference type="PANTHER" id="PTHR11760:SF19">
    <property type="entry name" value="SMALL RIBOSOMAL SUBUNIT PROTEIN US3C"/>
    <property type="match status" value="1"/>
</dbReference>
<dbReference type="GO" id="GO:0006412">
    <property type="term" value="P:translation"/>
    <property type="evidence" value="ECO:0007669"/>
    <property type="project" value="UniProtKB-UniRule"/>
</dbReference>
<dbReference type="InterPro" id="IPR036419">
    <property type="entry name" value="Ribosomal_S3_C_sf"/>
</dbReference>
<dbReference type="GO" id="GO:0019843">
    <property type="term" value="F:rRNA binding"/>
    <property type="evidence" value="ECO:0007669"/>
    <property type="project" value="UniProtKB-UniRule"/>
</dbReference>
<dbReference type="GO" id="GO:0022627">
    <property type="term" value="C:cytosolic small ribosomal subunit"/>
    <property type="evidence" value="ECO:0007669"/>
    <property type="project" value="TreeGrafter"/>
</dbReference>
<keyword evidence="3 7" id="KW-0694">RNA-binding</keyword>
<keyword evidence="9 11" id="KW-0150">Chloroplast</keyword>
<keyword evidence="4 7" id="KW-0689">Ribosomal protein</keyword>
<dbReference type="SUPFAM" id="SSF54821">
    <property type="entry name" value="Ribosomal protein S3 C-terminal domain"/>
    <property type="match status" value="1"/>
</dbReference>
<comment type="subcellular location">
    <subcellularLocation>
        <location evidence="7 9">Plastid</location>
        <location evidence="7 9">Chloroplast</location>
    </subcellularLocation>
</comment>
<dbReference type="CDD" id="cd02412">
    <property type="entry name" value="KH-II_30S_S3"/>
    <property type="match status" value="1"/>
</dbReference>
<dbReference type="AlphaFoldDB" id="A0A1X9ZI35"/>
<dbReference type="InterPro" id="IPR009019">
    <property type="entry name" value="KH_sf_prok-type"/>
</dbReference>
<evidence type="ECO:0000256" key="8">
    <source>
        <dbReference type="RuleBase" id="RU003624"/>
    </source>
</evidence>
<dbReference type="EMBL" id="KY766994">
    <property type="protein sequence ID" value="ARS45050.1"/>
    <property type="molecule type" value="Genomic_DNA"/>
</dbReference>
<feature type="domain" description="KH type-2" evidence="10">
    <location>
        <begin position="39"/>
        <end position="132"/>
    </location>
</feature>
<geneLocation type="chloroplast" evidence="11"/>
<evidence type="ECO:0000313" key="11">
    <source>
        <dbReference type="EMBL" id="ARS45050.1"/>
    </source>
</evidence>
<dbReference type="PROSITE" id="PS50823">
    <property type="entry name" value="KH_TYPE_2"/>
    <property type="match status" value="1"/>
</dbReference>
<dbReference type="PANTHER" id="PTHR11760">
    <property type="entry name" value="30S/40S RIBOSOMAL PROTEIN S3"/>
    <property type="match status" value="1"/>
</dbReference>
<comment type="subunit">
    <text evidence="7 9">Part of the 30S ribosomal subunit.</text>
</comment>
<evidence type="ECO:0000256" key="3">
    <source>
        <dbReference type="ARBA" id="ARBA00022884"/>
    </source>
</evidence>
<dbReference type="GO" id="GO:0009507">
    <property type="term" value="C:chloroplast"/>
    <property type="evidence" value="ECO:0007669"/>
    <property type="project" value="UniProtKB-SubCell"/>
</dbReference>
<accession>A0A1X9ZI35</accession>
<dbReference type="GO" id="GO:0003735">
    <property type="term" value="F:structural constituent of ribosome"/>
    <property type="evidence" value="ECO:0007669"/>
    <property type="project" value="InterPro"/>
</dbReference>
<dbReference type="InterPro" id="IPR004044">
    <property type="entry name" value="KH_dom_type_2"/>
</dbReference>
<evidence type="ECO:0000256" key="4">
    <source>
        <dbReference type="ARBA" id="ARBA00022980"/>
    </source>
</evidence>
<comment type="similarity">
    <text evidence="1 7 8">Belongs to the universal ribosomal protein uS3 family.</text>
</comment>
<dbReference type="NCBIfam" id="TIGR01009">
    <property type="entry name" value="rpsC_bact"/>
    <property type="match status" value="1"/>
</dbReference>
<evidence type="ECO:0000256" key="7">
    <source>
        <dbReference type="HAMAP-Rule" id="MF_01309"/>
    </source>
</evidence>
<evidence type="ECO:0000256" key="5">
    <source>
        <dbReference type="ARBA" id="ARBA00023274"/>
    </source>
</evidence>
<organism evidence="11">
    <name type="scientific">Ostreobium sp. HV05007bc</name>
    <dbReference type="NCBI Taxonomy" id="1940403"/>
    <lineage>
        <taxon>Eukaryota</taxon>
        <taxon>Viridiplantae</taxon>
        <taxon>Chlorophyta</taxon>
        <taxon>core chlorophytes</taxon>
        <taxon>Ulvophyceae</taxon>
        <taxon>TCBD clade</taxon>
        <taxon>Bryopsidales</taxon>
        <taxon>Ostreobineae</taxon>
        <taxon>Ostreobiaceae</taxon>
        <taxon>Ostreobium</taxon>
    </lineage>
</organism>
<gene>
    <name evidence="7 11" type="primary">rps3</name>
</gene>
<dbReference type="HAMAP" id="MF_01309_B">
    <property type="entry name" value="Ribosomal_uS3_B"/>
    <property type="match status" value="1"/>
</dbReference>
<dbReference type="InterPro" id="IPR018280">
    <property type="entry name" value="Ribosomal_uS3_CS"/>
</dbReference>
<dbReference type="InterPro" id="IPR005704">
    <property type="entry name" value="Ribosomal_uS3_bac-typ"/>
</dbReference>
<evidence type="ECO:0000256" key="1">
    <source>
        <dbReference type="ARBA" id="ARBA00010761"/>
    </source>
</evidence>
<evidence type="ECO:0000256" key="9">
    <source>
        <dbReference type="RuleBase" id="RU003626"/>
    </source>
</evidence>
<dbReference type="PROSITE" id="PS00548">
    <property type="entry name" value="RIBOSOMAL_S3"/>
    <property type="match status" value="1"/>
</dbReference>
<dbReference type="InterPro" id="IPR015946">
    <property type="entry name" value="KH_dom-like_a/b"/>
</dbReference>